<proteinExistence type="predicted"/>
<reference evidence="2 3" key="1">
    <citation type="journal article" date="2018" name="Nat. Ecol. Evol.">
        <title>Pezizomycetes genomes reveal the molecular basis of ectomycorrhizal truffle lifestyle.</title>
        <authorList>
            <person name="Murat C."/>
            <person name="Payen T."/>
            <person name="Noel B."/>
            <person name="Kuo A."/>
            <person name="Morin E."/>
            <person name="Chen J."/>
            <person name="Kohler A."/>
            <person name="Krizsan K."/>
            <person name="Balestrini R."/>
            <person name="Da Silva C."/>
            <person name="Montanini B."/>
            <person name="Hainaut M."/>
            <person name="Levati E."/>
            <person name="Barry K.W."/>
            <person name="Belfiori B."/>
            <person name="Cichocki N."/>
            <person name="Clum A."/>
            <person name="Dockter R.B."/>
            <person name="Fauchery L."/>
            <person name="Guy J."/>
            <person name="Iotti M."/>
            <person name="Le Tacon F."/>
            <person name="Lindquist E.A."/>
            <person name="Lipzen A."/>
            <person name="Malagnac F."/>
            <person name="Mello A."/>
            <person name="Molinier V."/>
            <person name="Miyauchi S."/>
            <person name="Poulain J."/>
            <person name="Riccioni C."/>
            <person name="Rubini A."/>
            <person name="Sitrit Y."/>
            <person name="Splivallo R."/>
            <person name="Traeger S."/>
            <person name="Wang M."/>
            <person name="Zifcakova L."/>
            <person name="Wipf D."/>
            <person name="Zambonelli A."/>
            <person name="Paolocci F."/>
            <person name="Nowrousian M."/>
            <person name="Ottonello S."/>
            <person name="Baldrian P."/>
            <person name="Spatafora J.W."/>
            <person name="Henrissat B."/>
            <person name="Nagy L.G."/>
            <person name="Aury J.M."/>
            <person name="Wincker P."/>
            <person name="Grigoriev I.V."/>
            <person name="Bonfante P."/>
            <person name="Martin F.M."/>
        </authorList>
    </citation>
    <scope>NUCLEOTIDE SEQUENCE [LARGE SCALE GENOMIC DNA]</scope>
    <source>
        <strain evidence="2 3">RN42</strain>
    </source>
</reference>
<organism evidence="2 3">
    <name type="scientific">Ascobolus immersus RN42</name>
    <dbReference type="NCBI Taxonomy" id="1160509"/>
    <lineage>
        <taxon>Eukaryota</taxon>
        <taxon>Fungi</taxon>
        <taxon>Dikarya</taxon>
        <taxon>Ascomycota</taxon>
        <taxon>Pezizomycotina</taxon>
        <taxon>Pezizomycetes</taxon>
        <taxon>Pezizales</taxon>
        <taxon>Ascobolaceae</taxon>
        <taxon>Ascobolus</taxon>
    </lineage>
</organism>
<dbReference type="EMBL" id="ML119648">
    <property type="protein sequence ID" value="RPA86889.1"/>
    <property type="molecule type" value="Genomic_DNA"/>
</dbReference>
<feature type="compositionally biased region" description="Low complexity" evidence="1">
    <location>
        <begin position="517"/>
        <end position="528"/>
    </location>
</feature>
<feature type="region of interest" description="Disordered" evidence="1">
    <location>
        <begin position="1"/>
        <end position="31"/>
    </location>
</feature>
<feature type="compositionally biased region" description="Acidic residues" evidence="1">
    <location>
        <begin position="474"/>
        <end position="489"/>
    </location>
</feature>
<feature type="region of interest" description="Disordered" evidence="1">
    <location>
        <begin position="442"/>
        <end position="528"/>
    </location>
</feature>
<feature type="region of interest" description="Disordered" evidence="1">
    <location>
        <begin position="93"/>
        <end position="120"/>
    </location>
</feature>
<gene>
    <name evidence="2" type="ORF">BJ508DRAFT_321458</name>
</gene>
<dbReference type="Proteomes" id="UP000275078">
    <property type="component" value="Unassembled WGS sequence"/>
</dbReference>
<feature type="compositionally biased region" description="Low complexity" evidence="1">
    <location>
        <begin position="93"/>
        <end position="103"/>
    </location>
</feature>
<accession>A0A3N4ILY4</accession>
<evidence type="ECO:0000313" key="3">
    <source>
        <dbReference type="Proteomes" id="UP000275078"/>
    </source>
</evidence>
<name>A0A3N4ILY4_ASCIM</name>
<sequence>MAGSKRRKTTTGGEEESPGASPTPPVVRRTHTKIPKLYVGFRTELENHMPLTDAQIDDLFEPSDDPLLPTEQDYDRFAFSPNEYYALMGQITPESSISPSTSPQLENQGLPPGGTPAAATTGGRAVTQVVHGISTTARRILAGNETDPRHSLVQTAEEQAARDREVQATLKRKRIELYIIADTMNSNLYLRLKVYCKNRMFYRFEWTKSFKFSIIRDCFGIDIDHNLWTAAFQVVSNIRTSWQTKILNAAHRIIKQWLATPAGLRWAKEVFGKPQFIICPEDGDQLARIPPVTDFPAHYGNMDTIRKIFKCILDGTDLQALQKRNGSFTQAGKFISNKAKMCLQVEACNAIPWLVKIPASKDRHGRDKPARIAYSRPKDSDGSEVPQDRARIIFKHIKLMDQAATALVKCPVEAHLREQQAAKGKPVAKSVPHRMLGLLAPLPRSLNGGGSKASRHEAPTVVKVPNMFSTGEVNESDDDDTSDEDDDEPKFDSNGNLIVEEESEAEEERTGGRERGTSVSSTGTTGRD</sequence>
<dbReference type="AlphaFoldDB" id="A0A3N4ILY4"/>
<feature type="region of interest" description="Disordered" evidence="1">
    <location>
        <begin position="361"/>
        <end position="386"/>
    </location>
</feature>
<keyword evidence="3" id="KW-1185">Reference proteome</keyword>
<evidence type="ECO:0000256" key="1">
    <source>
        <dbReference type="SAM" id="MobiDB-lite"/>
    </source>
</evidence>
<protein>
    <submittedName>
        <fullName evidence="2">Uncharacterized protein</fullName>
    </submittedName>
</protein>
<evidence type="ECO:0000313" key="2">
    <source>
        <dbReference type="EMBL" id="RPA86889.1"/>
    </source>
</evidence>